<dbReference type="EMBL" id="JASCTH010000026">
    <property type="protein sequence ID" value="MDI6103548.1"/>
    <property type="molecule type" value="Genomic_DNA"/>
</dbReference>
<gene>
    <name evidence="2" type="ORF">QLQ12_33550</name>
</gene>
<sequence length="118" mass="12615">MRQVYVHQARLILAPGTDPGAPGAAITVALCGHWEHEPPCPLAPHHTAVTTEDDESRLRILFATEPGRVAEVRARIDAALTGGDWRLIDSGCARLDPSERPHGRRLLRGTADSGPAGS</sequence>
<proteinExistence type="predicted"/>
<evidence type="ECO:0000313" key="3">
    <source>
        <dbReference type="Proteomes" id="UP001241758"/>
    </source>
</evidence>
<feature type="region of interest" description="Disordered" evidence="1">
    <location>
        <begin position="94"/>
        <end position="118"/>
    </location>
</feature>
<evidence type="ECO:0000256" key="1">
    <source>
        <dbReference type="SAM" id="MobiDB-lite"/>
    </source>
</evidence>
<dbReference type="Proteomes" id="UP001241758">
    <property type="component" value="Unassembled WGS sequence"/>
</dbReference>
<reference evidence="2 3" key="1">
    <citation type="submission" date="2023-05" db="EMBL/GenBank/DDBJ databases">
        <title>Actinoplanes sp. NEAU-A12 genome sequencing.</title>
        <authorList>
            <person name="Wang Z.-S."/>
        </authorList>
    </citation>
    <scope>NUCLEOTIDE SEQUENCE [LARGE SCALE GENOMIC DNA]</scope>
    <source>
        <strain evidence="2 3">NEAU-A12</strain>
    </source>
</reference>
<evidence type="ECO:0000313" key="2">
    <source>
        <dbReference type="EMBL" id="MDI6103548.1"/>
    </source>
</evidence>
<dbReference type="RefSeq" id="WP_282764740.1">
    <property type="nucleotide sequence ID" value="NZ_JASCTH010000026.1"/>
</dbReference>
<organism evidence="2 3">
    <name type="scientific">Actinoplanes sandaracinus</name>
    <dbReference type="NCBI Taxonomy" id="3045177"/>
    <lineage>
        <taxon>Bacteria</taxon>
        <taxon>Bacillati</taxon>
        <taxon>Actinomycetota</taxon>
        <taxon>Actinomycetes</taxon>
        <taxon>Micromonosporales</taxon>
        <taxon>Micromonosporaceae</taxon>
        <taxon>Actinoplanes</taxon>
    </lineage>
</organism>
<name>A0ABT6WUX6_9ACTN</name>
<protein>
    <submittedName>
        <fullName evidence="2">Uncharacterized protein</fullName>
    </submittedName>
</protein>
<accession>A0ABT6WUX6</accession>
<keyword evidence="3" id="KW-1185">Reference proteome</keyword>
<comment type="caution">
    <text evidence="2">The sequence shown here is derived from an EMBL/GenBank/DDBJ whole genome shotgun (WGS) entry which is preliminary data.</text>
</comment>